<dbReference type="EnsemblProtists" id="EKX45105">
    <property type="protein sequence ID" value="EKX45105"/>
    <property type="gene ID" value="GUITHDRAFT_152846"/>
</dbReference>
<reference evidence="3" key="3">
    <citation type="submission" date="2015-06" db="UniProtKB">
        <authorList>
            <consortium name="EnsemblProtists"/>
        </authorList>
    </citation>
    <scope>IDENTIFICATION</scope>
</reference>
<keyword evidence="1" id="KW-1133">Transmembrane helix</keyword>
<evidence type="ECO:0000256" key="1">
    <source>
        <dbReference type="SAM" id="Phobius"/>
    </source>
</evidence>
<proteinExistence type="predicted"/>
<dbReference type="HOGENOM" id="CLU_2404216_0_0_1"/>
<dbReference type="AlphaFoldDB" id="L1JAI2"/>
<dbReference type="PaxDb" id="55529-EKX45105"/>
<feature type="transmembrane region" description="Helical" evidence="1">
    <location>
        <begin position="12"/>
        <end position="29"/>
    </location>
</feature>
<evidence type="ECO:0000313" key="2">
    <source>
        <dbReference type="EMBL" id="EKX45105.1"/>
    </source>
</evidence>
<reference evidence="2 4" key="1">
    <citation type="journal article" date="2012" name="Nature">
        <title>Algal genomes reveal evolutionary mosaicism and the fate of nucleomorphs.</title>
        <authorList>
            <consortium name="DOE Joint Genome Institute"/>
            <person name="Curtis B.A."/>
            <person name="Tanifuji G."/>
            <person name="Burki F."/>
            <person name="Gruber A."/>
            <person name="Irimia M."/>
            <person name="Maruyama S."/>
            <person name="Arias M.C."/>
            <person name="Ball S.G."/>
            <person name="Gile G.H."/>
            <person name="Hirakawa Y."/>
            <person name="Hopkins J.F."/>
            <person name="Kuo A."/>
            <person name="Rensing S.A."/>
            <person name="Schmutz J."/>
            <person name="Symeonidi A."/>
            <person name="Elias M."/>
            <person name="Eveleigh R.J."/>
            <person name="Herman E.K."/>
            <person name="Klute M.J."/>
            <person name="Nakayama T."/>
            <person name="Obornik M."/>
            <person name="Reyes-Prieto A."/>
            <person name="Armbrust E.V."/>
            <person name="Aves S.J."/>
            <person name="Beiko R.G."/>
            <person name="Coutinho P."/>
            <person name="Dacks J.B."/>
            <person name="Durnford D.G."/>
            <person name="Fast N.M."/>
            <person name="Green B.R."/>
            <person name="Grisdale C.J."/>
            <person name="Hempel F."/>
            <person name="Henrissat B."/>
            <person name="Hoppner M.P."/>
            <person name="Ishida K."/>
            <person name="Kim E."/>
            <person name="Koreny L."/>
            <person name="Kroth P.G."/>
            <person name="Liu Y."/>
            <person name="Malik S.B."/>
            <person name="Maier U.G."/>
            <person name="McRose D."/>
            <person name="Mock T."/>
            <person name="Neilson J.A."/>
            <person name="Onodera N.T."/>
            <person name="Poole A.M."/>
            <person name="Pritham E.J."/>
            <person name="Richards T.A."/>
            <person name="Rocap G."/>
            <person name="Roy S.W."/>
            <person name="Sarai C."/>
            <person name="Schaack S."/>
            <person name="Shirato S."/>
            <person name="Slamovits C.H."/>
            <person name="Spencer D.F."/>
            <person name="Suzuki S."/>
            <person name="Worden A.Z."/>
            <person name="Zauner S."/>
            <person name="Barry K."/>
            <person name="Bell C."/>
            <person name="Bharti A.K."/>
            <person name="Crow J.A."/>
            <person name="Grimwood J."/>
            <person name="Kramer R."/>
            <person name="Lindquist E."/>
            <person name="Lucas S."/>
            <person name="Salamov A."/>
            <person name="McFadden G.I."/>
            <person name="Lane C.E."/>
            <person name="Keeling P.J."/>
            <person name="Gray M.W."/>
            <person name="Grigoriev I.V."/>
            <person name="Archibald J.M."/>
        </authorList>
    </citation>
    <scope>NUCLEOTIDE SEQUENCE</scope>
    <source>
        <strain evidence="2 4">CCMP2712</strain>
    </source>
</reference>
<keyword evidence="1" id="KW-0812">Transmembrane</keyword>
<evidence type="ECO:0000313" key="3">
    <source>
        <dbReference type="EnsemblProtists" id="EKX45105"/>
    </source>
</evidence>
<organism evidence="2">
    <name type="scientific">Guillardia theta (strain CCMP2712)</name>
    <name type="common">Cryptophyte</name>
    <dbReference type="NCBI Taxonomy" id="905079"/>
    <lineage>
        <taxon>Eukaryota</taxon>
        <taxon>Cryptophyceae</taxon>
        <taxon>Pyrenomonadales</taxon>
        <taxon>Geminigeraceae</taxon>
        <taxon>Guillardia</taxon>
    </lineage>
</organism>
<accession>L1JAI2</accession>
<name>L1JAI2_GUITC</name>
<evidence type="ECO:0000313" key="4">
    <source>
        <dbReference type="Proteomes" id="UP000011087"/>
    </source>
</evidence>
<sequence>MSGLLYFHCGRFFLFLLISTLFFGWSRFLHGDWSIGPSWAIATLVCHICPARFFTAQVAHGFTSDSFRRWSSYQGDFKATRAFKTRLDMSGIL</sequence>
<dbReference type="GeneID" id="17301706"/>
<keyword evidence="4" id="KW-1185">Reference proteome</keyword>
<dbReference type="KEGG" id="gtt:GUITHDRAFT_152846"/>
<protein>
    <submittedName>
        <fullName evidence="2 3">Uncharacterized protein</fullName>
    </submittedName>
</protein>
<reference evidence="4" key="2">
    <citation type="submission" date="2012-11" db="EMBL/GenBank/DDBJ databases">
        <authorList>
            <person name="Kuo A."/>
            <person name="Curtis B.A."/>
            <person name="Tanifuji G."/>
            <person name="Burki F."/>
            <person name="Gruber A."/>
            <person name="Irimia M."/>
            <person name="Maruyama S."/>
            <person name="Arias M.C."/>
            <person name="Ball S.G."/>
            <person name="Gile G.H."/>
            <person name="Hirakawa Y."/>
            <person name="Hopkins J.F."/>
            <person name="Rensing S.A."/>
            <person name="Schmutz J."/>
            <person name="Symeonidi A."/>
            <person name="Elias M."/>
            <person name="Eveleigh R.J."/>
            <person name="Herman E.K."/>
            <person name="Klute M.J."/>
            <person name="Nakayama T."/>
            <person name="Obornik M."/>
            <person name="Reyes-Prieto A."/>
            <person name="Armbrust E.V."/>
            <person name="Aves S.J."/>
            <person name="Beiko R.G."/>
            <person name="Coutinho P."/>
            <person name="Dacks J.B."/>
            <person name="Durnford D.G."/>
            <person name="Fast N.M."/>
            <person name="Green B.R."/>
            <person name="Grisdale C."/>
            <person name="Hempe F."/>
            <person name="Henrissat B."/>
            <person name="Hoppner M.P."/>
            <person name="Ishida K.-I."/>
            <person name="Kim E."/>
            <person name="Koreny L."/>
            <person name="Kroth P.G."/>
            <person name="Liu Y."/>
            <person name="Malik S.-B."/>
            <person name="Maier U.G."/>
            <person name="McRose D."/>
            <person name="Mock T."/>
            <person name="Neilson J.A."/>
            <person name="Onodera N.T."/>
            <person name="Poole A.M."/>
            <person name="Pritham E.J."/>
            <person name="Richards T.A."/>
            <person name="Rocap G."/>
            <person name="Roy S.W."/>
            <person name="Sarai C."/>
            <person name="Schaack S."/>
            <person name="Shirato S."/>
            <person name="Slamovits C.H."/>
            <person name="Spencer D.F."/>
            <person name="Suzuki S."/>
            <person name="Worden A.Z."/>
            <person name="Zauner S."/>
            <person name="Barry K."/>
            <person name="Bell C."/>
            <person name="Bharti A.K."/>
            <person name="Crow J.A."/>
            <person name="Grimwood J."/>
            <person name="Kramer R."/>
            <person name="Lindquist E."/>
            <person name="Lucas S."/>
            <person name="Salamov A."/>
            <person name="McFadden G.I."/>
            <person name="Lane C.E."/>
            <person name="Keeling P.J."/>
            <person name="Gray M.W."/>
            <person name="Grigoriev I.V."/>
            <person name="Archibald J.M."/>
        </authorList>
    </citation>
    <scope>NUCLEOTIDE SEQUENCE</scope>
    <source>
        <strain evidence="4">CCMP2712</strain>
    </source>
</reference>
<dbReference type="EMBL" id="JH993001">
    <property type="protein sequence ID" value="EKX45105.1"/>
    <property type="molecule type" value="Genomic_DNA"/>
</dbReference>
<gene>
    <name evidence="2" type="ORF">GUITHDRAFT_152846</name>
</gene>
<keyword evidence="1" id="KW-0472">Membrane</keyword>
<dbReference type="Proteomes" id="UP000011087">
    <property type="component" value="Unassembled WGS sequence"/>
</dbReference>
<dbReference type="RefSeq" id="XP_005832085.1">
    <property type="nucleotide sequence ID" value="XM_005832028.1"/>
</dbReference>